<keyword evidence="5" id="KW-0560">Oxidoreductase</keyword>
<keyword evidence="8" id="KW-0676">Redox-active center</keyword>
<dbReference type="InterPro" id="IPR050151">
    <property type="entry name" value="Class-I_Pyr_Nuc-Dis_Oxidored"/>
</dbReference>
<reference evidence="10" key="1">
    <citation type="journal article" date="2014" name="Front. Microbiol.">
        <title>High frequency of phylogenetically diverse reductive dehalogenase-homologous genes in deep subseafloor sedimentary metagenomes.</title>
        <authorList>
            <person name="Kawai M."/>
            <person name="Futagami T."/>
            <person name="Toyoda A."/>
            <person name="Takaki Y."/>
            <person name="Nishi S."/>
            <person name="Hori S."/>
            <person name="Arai W."/>
            <person name="Tsubouchi T."/>
            <person name="Morono Y."/>
            <person name="Uchiyama I."/>
            <person name="Ito T."/>
            <person name="Fujiyama A."/>
            <person name="Inagaki F."/>
            <person name="Takami H."/>
        </authorList>
    </citation>
    <scope>NUCLEOTIDE SEQUENCE</scope>
    <source>
        <strain evidence="10">Expedition CK06-06</strain>
    </source>
</reference>
<evidence type="ECO:0000256" key="6">
    <source>
        <dbReference type="ARBA" id="ARBA00023027"/>
    </source>
</evidence>
<dbReference type="GO" id="GO:0006103">
    <property type="term" value="P:2-oxoglutarate metabolic process"/>
    <property type="evidence" value="ECO:0007669"/>
    <property type="project" value="TreeGrafter"/>
</dbReference>
<protein>
    <recommendedName>
        <fullName evidence="9">FAD/NAD(P)-binding domain-containing protein</fullName>
    </recommendedName>
</protein>
<evidence type="ECO:0000256" key="5">
    <source>
        <dbReference type="ARBA" id="ARBA00023002"/>
    </source>
</evidence>
<dbReference type="GO" id="GO:0050660">
    <property type="term" value="F:flavin adenine dinucleotide binding"/>
    <property type="evidence" value="ECO:0007669"/>
    <property type="project" value="TreeGrafter"/>
</dbReference>
<dbReference type="InterPro" id="IPR012999">
    <property type="entry name" value="Pyr_OxRdtase_I_AS"/>
</dbReference>
<proteinExistence type="inferred from homology"/>
<feature type="domain" description="FAD/NAD(P)-binding" evidence="9">
    <location>
        <begin position="7"/>
        <end position="122"/>
    </location>
</feature>
<comment type="caution">
    <text evidence="10">The sequence shown here is derived from an EMBL/GenBank/DDBJ whole genome shotgun (WGS) entry which is preliminary data.</text>
</comment>
<keyword evidence="6" id="KW-0520">NAD</keyword>
<dbReference type="InterPro" id="IPR036188">
    <property type="entry name" value="FAD/NAD-bd_sf"/>
</dbReference>
<evidence type="ECO:0000256" key="8">
    <source>
        <dbReference type="ARBA" id="ARBA00023284"/>
    </source>
</evidence>
<accession>X0WA06</accession>
<dbReference type="AlphaFoldDB" id="X0WA06"/>
<feature type="non-terminal residue" evidence="10">
    <location>
        <position position="141"/>
    </location>
</feature>
<keyword evidence="4" id="KW-0274">FAD</keyword>
<comment type="similarity">
    <text evidence="2">Belongs to the class-I pyridine nucleotide-disulfide oxidoreductase family.</text>
</comment>
<dbReference type="EMBL" id="BARS01027221">
    <property type="protein sequence ID" value="GAG09476.1"/>
    <property type="molecule type" value="Genomic_DNA"/>
</dbReference>
<keyword evidence="7" id="KW-1015">Disulfide bond</keyword>
<dbReference type="InterPro" id="IPR023753">
    <property type="entry name" value="FAD/NAD-binding_dom"/>
</dbReference>
<dbReference type="PANTHER" id="PTHR22912">
    <property type="entry name" value="DISULFIDE OXIDOREDUCTASE"/>
    <property type="match status" value="1"/>
</dbReference>
<sequence length="141" mass="14673">MTQPHKYDLVVIGGGPGGYVAAIRAAQLGAKVALVEKGRVGGTCLNHGCIPTKVLVRSVEALHLVEEASAFGVIVEKPTFDFARIMTRKDEIVARLAGGVEGLLKAHRVEVVSGTATIVEPGLVLVKPASSKQQAAGNQPL</sequence>
<evidence type="ECO:0000259" key="9">
    <source>
        <dbReference type="Pfam" id="PF07992"/>
    </source>
</evidence>
<evidence type="ECO:0000256" key="7">
    <source>
        <dbReference type="ARBA" id="ARBA00023157"/>
    </source>
</evidence>
<dbReference type="SUPFAM" id="SSF51905">
    <property type="entry name" value="FAD/NAD(P)-binding domain"/>
    <property type="match status" value="1"/>
</dbReference>
<keyword evidence="3" id="KW-0285">Flavoprotein</keyword>
<organism evidence="10">
    <name type="scientific">marine sediment metagenome</name>
    <dbReference type="NCBI Taxonomy" id="412755"/>
    <lineage>
        <taxon>unclassified sequences</taxon>
        <taxon>metagenomes</taxon>
        <taxon>ecological metagenomes</taxon>
    </lineage>
</organism>
<dbReference type="Pfam" id="PF07992">
    <property type="entry name" value="Pyr_redox_2"/>
    <property type="match status" value="1"/>
</dbReference>
<dbReference type="PRINTS" id="PR00411">
    <property type="entry name" value="PNDRDTASEI"/>
</dbReference>
<dbReference type="PANTHER" id="PTHR22912:SF217">
    <property type="entry name" value="DIHYDROLIPOYL DEHYDROGENASE"/>
    <property type="match status" value="1"/>
</dbReference>
<dbReference type="PROSITE" id="PS00076">
    <property type="entry name" value="PYRIDINE_REDOX_1"/>
    <property type="match status" value="1"/>
</dbReference>
<name>X0WA06_9ZZZZ</name>
<evidence type="ECO:0000313" key="10">
    <source>
        <dbReference type="EMBL" id="GAG09476.1"/>
    </source>
</evidence>
<gene>
    <name evidence="10" type="ORF">S01H1_42777</name>
</gene>
<evidence type="ECO:0000256" key="3">
    <source>
        <dbReference type="ARBA" id="ARBA00022630"/>
    </source>
</evidence>
<dbReference type="GO" id="GO:0004148">
    <property type="term" value="F:dihydrolipoyl dehydrogenase (NADH) activity"/>
    <property type="evidence" value="ECO:0007669"/>
    <property type="project" value="TreeGrafter"/>
</dbReference>
<evidence type="ECO:0000256" key="1">
    <source>
        <dbReference type="ARBA" id="ARBA00001974"/>
    </source>
</evidence>
<evidence type="ECO:0000256" key="2">
    <source>
        <dbReference type="ARBA" id="ARBA00007532"/>
    </source>
</evidence>
<evidence type="ECO:0000256" key="4">
    <source>
        <dbReference type="ARBA" id="ARBA00022827"/>
    </source>
</evidence>
<dbReference type="Gene3D" id="3.50.50.60">
    <property type="entry name" value="FAD/NAD(P)-binding domain"/>
    <property type="match status" value="1"/>
</dbReference>
<comment type="cofactor">
    <cofactor evidence="1">
        <name>FAD</name>
        <dbReference type="ChEBI" id="CHEBI:57692"/>
    </cofactor>
</comment>